<accession>A0ABQ9US65</accession>
<feature type="non-terminal residue" evidence="2">
    <location>
        <position position="68"/>
    </location>
</feature>
<protein>
    <submittedName>
        <fullName evidence="2">Uncharacterized protein</fullName>
    </submittedName>
</protein>
<reference evidence="2 3" key="1">
    <citation type="submission" date="2023-05" db="EMBL/GenBank/DDBJ databases">
        <title>B98-5 Cell Line De Novo Hybrid Assembly: An Optical Mapping Approach.</title>
        <authorList>
            <person name="Kananen K."/>
            <person name="Auerbach J.A."/>
            <person name="Kautto E."/>
            <person name="Blachly J.S."/>
        </authorList>
    </citation>
    <scope>NUCLEOTIDE SEQUENCE [LARGE SCALE GENOMIC DNA]</scope>
    <source>
        <strain evidence="2">B95-8</strain>
        <tissue evidence="2">Cell line</tissue>
    </source>
</reference>
<evidence type="ECO:0000256" key="1">
    <source>
        <dbReference type="SAM" id="MobiDB-lite"/>
    </source>
</evidence>
<evidence type="ECO:0000313" key="2">
    <source>
        <dbReference type="EMBL" id="KAK2099630.1"/>
    </source>
</evidence>
<feature type="region of interest" description="Disordered" evidence="1">
    <location>
        <begin position="48"/>
        <end position="68"/>
    </location>
</feature>
<sequence length="68" mass="7299">MADSHSQGLVGQIDESICLMICPEETWRDVIDRKPALVVVSTDGQHTVPYVPADTTEAQGAPPLPKAL</sequence>
<keyword evidence="3" id="KW-1185">Reference proteome</keyword>
<dbReference type="Proteomes" id="UP001266305">
    <property type="component" value="Unassembled WGS sequence"/>
</dbReference>
<organism evidence="2 3">
    <name type="scientific">Saguinus oedipus</name>
    <name type="common">Cotton-top tamarin</name>
    <name type="synonym">Oedipomidas oedipus</name>
    <dbReference type="NCBI Taxonomy" id="9490"/>
    <lineage>
        <taxon>Eukaryota</taxon>
        <taxon>Metazoa</taxon>
        <taxon>Chordata</taxon>
        <taxon>Craniata</taxon>
        <taxon>Vertebrata</taxon>
        <taxon>Euteleostomi</taxon>
        <taxon>Mammalia</taxon>
        <taxon>Eutheria</taxon>
        <taxon>Euarchontoglires</taxon>
        <taxon>Primates</taxon>
        <taxon>Haplorrhini</taxon>
        <taxon>Platyrrhini</taxon>
        <taxon>Cebidae</taxon>
        <taxon>Callitrichinae</taxon>
        <taxon>Saguinus</taxon>
    </lineage>
</organism>
<evidence type="ECO:0000313" key="3">
    <source>
        <dbReference type="Proteomes" id="UP001266305"/>
    </source>
</evidence>
<dbReference type="EMBL" id="JASSZA010000010">
    <property type="protein sequence ID" value="KAK2099630.1"/>
    <property type="molecule type" value="Genomic_DNA"/>
</dbReference>
<comment type="caution">
    <text evidence="2">The sequence shown here is derived from an EMBL/GenBank/DDBJ whole genome shotgun (WGS) entry which is preliminary data.</text>
</comment>
<name>A0ABQ9US65_SAGOE</name>
<proteinExistence type="predicted"/>
<gene>
    <name evidence="2" type="ORF">P7K49_020978</name>
</gene>